<reference evidence="9" key="1">
    <citation type="submission" date="2017-01" db="EMBL/GenBank/DDBJ databases">
        <title>Comparative genomics of anhydrobiosis in the tardigrade Hypsibius dujardini.</title>
        <authorList>
            <person name="Yoshida Y."/>
            <person name="Koutsovoulos G."/>
            <person name="Laetsch D."/>
            <person name="Stevens L."/>
            <person name="Kumar S."/>
            <person name="Horikawa D."/>
            <person name="Ishino K."/>
            <person name="Komine S."/>
            <person name="Tomita M."/>
            <person name="Blaxter M."/>
            <person name="Arakawa K."/>
        </authorList>
    </citation>
    <scope>NUCLEOTIDE SEQUENCE [LARGE SCALE GENOMIC DNA]</scope>
    <source>
        <strain evidence="9">Z151</strain>
    </source>
</reference>
<comment type="similarity">
    <text evidence="1 6">Belongs to the NDK family.</text>
</comment>
<dbReference type="InterPro" id="IPR007858">
    <property type="entry name" value="Dpy-30_motif"/>
</dbReference>
<dbReference type="Pfam" id="PF05186">
    <property type="entry name" value="Dpy-30"/>
    <property type="match status" value="1"/>
</dbReference>
<dbReference type="Gene3D" id="1.20.890.10">
    <property type="entry name" value="cAMP-dependent protein kinase regulatory subunit, dimerization-anchoring domain"/>
    <property type="match status" value="1"/>
</dbReference>
<feature type="domain" description="Nucleoside diphosphate kinase-like" evidence="7">
    <location>
        <begin position="1"/>
        <end position="144"/>
    </location>
</feature>
<dbReference type="SMART" id="SM00562">
    <property type="entry name" value="NDK"/>
    <property type="match status" value="1"/>
</dbReference>
<evidence type="ECO:0000256" key="3">
    <source>
        <dbReference type="ARBA" id="ARBA00022741"/>
    </source>
</evidence>
<accession>A0A1W0WFT3</accession>
<name>A0A1W0WFT3_HYPEX</name>
<dbReference type="InterPro" id="IPR036850">
    <property type="entry name" value="NDK-like_dom_sf"/>
</dbReference>
<protein>
    <submittedName>
        <fullName evidence="8">Nucleoside diphosphate kinase-like protein 5</fullName>
    </submittedName>
</protein>
<evidence type="ECO:0000313" key="9">
    <source>
        <dbReference type="Proteomes" id="UP000192578"/>
    </source>
</evidence>
<dbReference type="PANTHER" id="PTHR46161:SF3">
    <property type="entry name" value="NUCLEOSIDE DIPHOSPHATE KINASE DDB_G0292928-RELATED"/>
    <property type="match status" value="1"/>
</dbReference>
<dbReference type="OrthoDB" id="1729737at2759"/>
<dbReference type="PROSITE" id="PS51374">
    <property type="entry name" value="NDPK_LIKE"/>
    <property type="match status" value="1"/>
</dbReference>
<sequence>MQYTVAIIKPHAVVNRIKIVQLLKDAGFRIVGERYVEINVDEAWYLCKDEAGKVAADNLHTENRIQALLGTAMVLLLTHERAYELMSEIIGPDDPVDARKKQPNSIRARFGDVGAFNVLAVSESYKMAVRNIQHFFPRFSDTLNGPTSDVSQERIQIDAYFREKMLPTLLDAFYDMATVKPAEPVTHLSQFLLNNNPNHPKVVRPEDANMKQ</sequence>
<comment type="caution">
    <text evidence="8">The sequence shown here is derived from an EMBL/GenBank/DDBJ whole genome shotgun (WGS) entry which is preliminary data.</text>
</comment>
<keyword evidence="9" id="KW-1185">Reference proteome</keyword>
<gene>
    <name evidence="8" type="ORF">BV898_11854</name>
</gene>
<dbReference type="GO" id="GO:0016301">
    <property type="term" value="F:kinase activity"/>
    <property type="evidence" value="ECO:0007669"/>
    <property type="project" value="UniProtKB-KW"/>
</dbReference>
<dbReference type="PANTHER" id="PTHR46161">
    <property type="entry name" value="NUCLEOSIDE DIPHOSPHATE KINASE"/>
    <property type="match status" value="1"/>
</dbReference>
<keyword evidence="5" id="KW-0067">ATP-binding</keyword>
<comment type="caution">
    <text evidence="6">Lacks conserved residue(s) required for the propagation of feature annotation.</text>
</comment>
<evidence type="ECO:0000256" key="4">
    <source>
        <dbReference type="ARBA" id="ARBA00022777"/>
    </source>
</evidence>
<keyword evidence="2" id="KW-0808">Transferase</keyword>
<evidence type="ECO:0000256" key="1">
    <source>
        <dbReference type="ARBA" id="ARBA00008142"/>
    </source>
</evidence>
<dbReference type="GO" id="GO:0005524">
    <property type="term" value="F:ATP binding"/>
    <property type="evidence" value="ECO:0007669"/>
    <property type="project" value="UniProtKB-KW"/>
</dbReference>
<dbReference type="EMBL" id="MTYJ01000113">
    <property type="protein sequence ID" value="OQV13973.1"/>
    <property type="molecule type" value="Genomic_DNA"/>
</dbReference>
<dbReference type="Gene3D" id="3.30.70.141">
    <property type="entry name" value="Nucleoside diphosphate kinase-like domain"/>
    <property type="match status" value="1"/>
</dbReference>
<evidence type="ECO:0000313" key="8">
    <source>
        <dbReference type="EMBL" id="OQV13973.1"/>
    </source>
</evidence>
<dbReference type="CDD" id="cd22958">
    <property type="entry name" value="DD_DPY30_SDC1-like"/>
    <property type="match status" value="1"/>
</dbReference>
<dbReference type="InterPro" id="IPR034907">
    <property type="entry name" value="NDK-like_dom"/>
</dbReference>
<keyword evidence="4 8" id="KW-0418">Kinase</keyword>
<evidence type="ECO:0000256" key="5">
    <source>
        <dbReference type="ARBA" id="ARBA00022840"/>
    </source>
</evidence>
<keyword evidence="3" id="KW-0547">Nucleotide-binding</keyword>
<dbReference type="Pfam" id="PF00334">
    <property type="entry name" value="NDK"/>
    <property type="match status" value="1"/>
</dbReference>
<evidence type="ECO:0000256" key="2">
    <source>
        <dbReference type="ARBA" id="ARBA00022679"/>
    </source>
</evidence>
<dbReference type="SUPFAM" id="SSF54919">
    <property type="entry name" value="Nucleoside diphosphate kinase, NDK"/>
    <property type="match status" value="1"/>
</dbReference>
<evidence type="ECO:0000259" key="7">
    <source>
        <dbReference type="SMART" id="SM00562"/>
    </source>
</evidence>
<evidence type="ECO:0000256" key="6">
    <source>
        <dbReference type="PROSITE-ProRule" id="PRU00706"/>
    </source>
</evidence>
<dbReference type="Proteomes" id="UP000192578">
    <property type="component" value="Unassembled WGS sequence"/>
</dbReference>
<organism evidence="8 9">
    <name type="scientific">Hypsibius exemplaris</name>
    <name type="common">Freshwater tardigrade</name>
    <dbReference type="NCBI Taxonomy" id="2072580"/>
    <lineage>
        <taxon>Eukaryota</taxon>
        <taxon>Metazoa</taxon>
        <taxon>Ecdysozoa</taxon>
        <taxon>Tardigrada</taxon>
        <taxon>Eutardigrada</taxon>
        <taxon>Parachela</taxon>
        <taxon>Hypsibioidea</taxon>
        <taxon>Hypsibiidae</taxon>
        <taxon>Hypsibius</taxon>
    </lineage>
</organism>
<dbReference type="AlphaFoldDB" id="A0A1W0WFT3"/>
<proteinExistence type="inferred from homology"/>